<feature type="transmembrane region" description="Helical" evidence="7">
    <location>
        <begin position="406"/>
        <end position="428"/>
    </location>
</feature>
<feature type="domain" description="MacB-like periplasmic core" evidence="9">
    <location>
        <begin position="22"/>
        <end position="231"/>
    </location>
</feature>
<dbReference type="PROSITE" id="PS51257">
    <property type="entry name" value="PROKAR_LIPOPROTEIN"/>
    <property type="match status" value="1"/>
</dbReference>
<evidence type="ECO:0000256" key="4">
    <source>
        <dbReference type="ARBA" id="ARBA00022989"/>
    </source>
</evidence>
<keyword evidence="2" id="KW-1003">Cell membrane</keyword>
<comment type="caution">
    <text evidence="10">The sequence shown here is derived from an EMBL/GenBank/DDBJ whole genome shotgun (WGS) entry which is preliminary data.</text>
</comment>
<keyword evidence="5 7" id="KW-0472">Membrane</keyword>
<feature type="transmembrane region" description="Helical" evidence="7">
    <location>
        <begin position="362"/>
        <end position="386"/>
    </location>
</feature>
<dbReference type="RefSeq" id="WP_066195425.1">
    <property type="nucleotide sequence ID" value="NZ_JARMMB010000040.1"/>
</dbReference>
<dbReference type="EMBL" id="PISD01000027">
    <property type="protein sequence ID" value="PKG28598.1"/>
    <property type="molecule type" value="Genomic_DNA"/>
</dbReference>
<feature type="transmembrane region" description="Helical" evidence="7">
    <location>
        <begin position="300"/>
        <end position="325"/>
    </location>
</feature>
<dbReference type="Proteomes" id="UP000233343">
    <property type="component" value="Unassembled WGS sequence"/>
</dbReference>
<dbReference type="InterPro" id="IPR050250">
    <property type="entry name" value="Macrolide_Exporter_MacB"/>
</dbReference>
<dbReference type="GO" id="GO:0022857">
    <property type="term" value="F:transmembrane transporter activity"/>
    <property type="evidence" value="ECO:0007669"/>
    <property type="project" value="TreeGrafter"/>
</dbReference>
<dbReference type="GO" id="GO:0005886">
    <property type="term" value="C:plasma membrane"/>
    <property type="evidence" value="ECO:0007669"/>
    <property type="project" value="UniProtKB-SubCell"/>
</dbReference>
<keyword evidence="4 7" id="KW-1133">Transmembrane helix</keyword>
<dbReference type="PANTHER" id="PTHR30572:SF4">
    <property type="entry name" value="ABC TRANSPORTER PERMEASE YTRF"/>
    <property type="match status" value="1"/>
</dbReference>
<gene>
    <name evidence="10" type="ORF">CWS20_12700</name>
</gene>
<evidence type="ECO:0000256" key="2">
    <source>
        <dbReference type="ARBA" id="ARBA00022475"/>
    </source>
</evidence>
<evidence type="ECO:0000313" key="11">
    <source>
        <dbReference type="Proteomes" id="UP000233343"/>
    </source>
</evidence>
<feature type="transmembrane region" description="Helical" evidence="7">
    <location>
        <begin position="21"/>
        <end position="45"/>
    </location>
</feature>
<keyword evidence="3 7" id="KW-0812">Transmembrane</keyword>
<evidence type="ECO:0000256" key="1">
    <source>
        <dbReference type="ARBA" id="ARBA00004651"/>
    </source>
</evidence>
<dbReference type="Pfam" id="PF12704">
    <property type="entry name" value="MacB_PCD"/>
    <property type="match status" value="1"/>
</dbReference>
<dbReference type="InterPro" id="IPR003838">
    <property type="entry name" value="ABC3_permease_C"/>
</dbReference>
<evidence type="ECO:0000256" key="6">
    <source>
        <dbReference type="ARBA" id="ARBA00038076"/>
    </source>
</evidence>
<evidence type="ECO:0000259" key="8">
    <source>
        <dbReference type="Pfam" id="PF02687"/>
    </source>
</evidence>
<dbReference type="AlphaFoldDB" id="A0A2N0ZGG9"/>
<evidence type="ECO:0000256" key="7">
    <source>
        <dbReference type="SAM" id="Phobius"/>
    </source>
</evidence>
<organism evidence="10 11">
    <name type="scientific">Cytobacillus horneckiae</name>
    <dbReference type="NCBI Taxonomy" id="549687"/>
    <lineage>
        <taxon>Bacteria</taxon>
        <taxon>Bacillati</taxon>
        <taxon>Bacillota</taxon>
        <taxon>Bacilli</taxon>
        <taxon>Bacillales</taxon>
        <taxon>Bacillaceae</taxon>
        <taxon>Cytobacillus</taxon>
    </lineage>
</organism>
<protein>
    <submittedName>
        <fullName evidence="10">ABC transporter permease</fullName>
    </submittedName>
</protein>
<evidence type="ECO:0000256" key="3">
    <source>
        <dbReference type="ARBA" id="ARBA00022692"/>
    </source>
</evidence>
<sequence>MTFKDQFRFVRQNMKKNKSRLFMTVLATAIGCAFLIVLASVGFGLHKSIISDMMENQMVTQVEVFGKEDEKANMKSLTDEDVAFLENIEQVKAVTRRNELQQWPNYEVDGYEASTQAIVTHFPSEMKADFELSSGRLPEKENEVVVGYHFAKELMKGVPDGVDAYEEDGTIKKEYAYNGNLLNSTVNMTVIKNQNGKEITETIPLKVVGIAKQPGREWMRESHVFISESILKDVEAFTGVKGGASEMYDGGEIKADAEKTYDYIRVYANNVQAVTDITTQLEDKNYMVYSVASEMKQINAIFLIMKIGLIFIGTIALIIASIGIYNTMTMAVTERAPDIGIMKAIGANPKTIKNIFLLESSYIGLLGATFGTIVAYGISYLVNLALPYILKAAFEDAAPEGLMLSYIPWSLTLISIAICLLVTIFSGLRPAKRATKVDVLKAMRREV</sequence>
<accession>A0A2N0ZGG9</accession>
<reference evidence="10 11" key="1">
    <citation type="journal article" date="2010" name="Int. J. Syst. Evol. Microbiol.">
        <title>Bacillus horneckiae sp. nov., isolated from a spacecraft-assembly clean room.</title>
        <authorList>
            <person name="Vaishampayan P."/>
            <person name="Probst A."/>
            <person name="Krishnamurthi S."/>
            <person name="Ghosh S."/>
            <person name="Osman S."/>
            <person name="McDowall A."/>
            <person name="Ruckmani A."/>
            <person name="Mayilraj S."/>
            <person name="Venkateswaran K."/>
        </authorList>
    </citation>
    <scope>NUCLEOTIDE SEQUENCE [LARGE SCALE GENOMIC DNA]</scope>
    <source>
        <strain evidence="11">1PO1SC</strain>
    </source>
</reference>
<evidence type="ECO:0000256" key="5">
    <source>
        <dbReference type="ARBA" id="ARBA00023136"/>
    </source>
</evidence>
<keyword evidence="11" id="KW-1185">Reference proteome</keyword>
<feature type="domain" description="ABC3 transporter permease C-terminal" evidence="8">
    <location>
        <begin position="310"/>
        <end position="437"/>
    </location>
</feature>
<dbReference type="InterPro" id="IPR025857">
    <property type="entry name" value="MacB_PCD"/>
</dbReference>
<evidence type="ECO:0000259" key="9">
    <source>
        <dbReference type="Pfam" id="PF12704"/>
    </source>
</evidence>
<proteinExistence type="inferred from homology"/>
<comment type="similarity">
    <text evidence="6">Belongs to the ABC-4 integral membrane protein family.</text>
</comment>
<dbReference type="Pfam" id="PF02687">
    <property type="entry name" value="FtsX"/>
    <property type="match status" value="1"/>
</dbReference>
<evidence type="ECO:0000313" key="10">
    <source>
        <dbReference type="EMBL" id="PKG28598.1"/>
    </source>
</evidence>
<name>A0A2N0ZGG9_9BACI</name>
<dbReference type="PANTHER" id="PTHR30572">
    <property type="entry name" value="MEMBRANE COMPONENT OF TRANSPORTER-RELATED"/>
    <property type="match status" value="1"/>
</dbReference>
<comment type="subcellular location">
    <subcellularLocation>
        <location evidence="1">Cell membrane</location>
        <topology evidence="1">Multi-pass membrane protein</topology>
    </subcellularLocation>
</comment>